<evidence type="ECO:0000313" key="1">
    <source>
        <dbReference type="EMBL" id="KAJ8664288.1"/>
    </source>
</evidence>
<accession>A0ACC2N031</accession>
<protein>
    <submittedName>
        <fullName evidence="1">Uncharacterized protein</fullName>
    </submittedName>
</protein>
<sequence length="491" mass="56158">MSQLDSIHHNIGTDLEVDQDVRDGSEVQKFYAGKTIFITGATGFMGKCLVEKLLRSCPDVKHIYLLVRERKGVSPEDRLKKYFQIKIFSKLMEVNPNFMQKVTTIKGDLNLERCGISDEDMDILQKETNIIYHAAANVTFTAKVADSLRVNVLATKSILELAQNCQKLENFIYLSTAYSHCYMKCIEDELYEPPGDLALVNKMIEIDDRIGINETSLPEYIGKYPNIYTFSKAIAEELVRQYSRKAKHACGIYRPSIVNATYREPVSGWHDGLTGALMIGIVYGLGILHVAKHKCYPMDFVPCDMSINILIALTKDLQEKWQKLHEREAIVYNYGSSCVNPVNFKQMVHAVRSIDGTMRSRYAVCMNFVFFTSSEWAFWILDKIFHMIPACIADIALLATGRKPRALEIYNKIQKHMDKIDYWGNGNWRIHIRNSLRVIDQLNSTDRELFFCDLRKIDWDEFTLCAWKGGPLIVTIGIQNVIVVTDIVSAK</sequence>
<keyword evidence="2" id="KW-1185">Reference proteome</keyword>
<evidence type="ECO:0000313" key="2">
    <source>
        <dbReference type="Proteomes" id="UP001239111"/>
    </source>
</evidence>
<comment type="caution">
    <text evidence="1">The sequence shown here is derived from an EMBL/GenBank/DDBJ whole genome shotgun (WGS) entry which is preliminary data.</text>
</comment>
<gene>
    <name evidence="1" type="ORF">QAD02_005950</name>
</gene>
<proteinExistence type="predicted"/>
<dbReference type="EMBL" id="CM056744">
    <property type="protein sequence ID" value="KAJ8664288.1"/>
    <property type="molecule type" value="Genomic_DNA"/>
</dbReference>
<reference evidence="1" key="1">
    <citation type="submission" date="2023-04" db="EMBL/GenBank/DDBJ databases">
        <title>A chromosome-level genome assembly of the parasitoid wasp Eretmocerus hayati.</title>
        <authorList>
            <person name="Zhong Y."/>
            <person name="Liu S."/>
            <person name="Liu Y."/>
        </authorList>
    </citation>
    <scope>NUCLEOTIDE SEQUENCE</scope>
    <source>
        <strain evidence="1">ZJU_SS_LIU_2023</strain>
    </source>
</reference>
<organism evidence="1 2">
    <name type="scientific">Eretmocerus hayati</name>
    <dbReference type="NCBI Taxonomy" id="131215"/>
    <lineage>
        <taxon>Eukaryota</taxon>
        <taxon>Metazoa</taxon>
        <taxon>Ecdysozoa</taxon>
        <taxon>Arthropoda</taxon>
        <taxon>Hexapoda</taxon>
        <taxon>Insecta</taxon>
        <taxon>Pterygota</taxon>
        <taxon>Neoptera</taxon>
        <taxon>Endopterygota</taxon>
        <taxon>Hymenoptera</taxon>
        <taxon>Apocrita</taxon>
        <taxon>Proctotrupomorpha</taxon>
        <taxon>Chalcidoidea</taxon>
        <taxon>Aphelinidae</taxon>
        <taxon>Aphelininae</taxon>
        <taxon>Eretmocerus</taxon>
    </lineage>
</organism>
<name>A0ACC2N031_9HYME</name>
<dbReference type="Proteomes" id="UP001239111">
    <property type="component" value="Chromosome 4"/>
</dbReference>